<proteinExistence type="predicted"/>
<comment type="caution">
    <text evidence="2">The sequence shown here is derived from an EMBL/GenBank/DDBJ whole genome shotgun (WGS) entry which is preliminary data.</text>
</comment>
<gene>
    <name evidence="2" type="ORF">GCM10023195_00070</name>
</gene>
<evidence type="ECO:0000256" key="1">
    <source>
        <dbReference type="SAM" id="MobiDB-lite"/>
    </source>
</evidence>
<reference evidence="3" key="1">
    <citation type="journal article" date="2019" name="Int. J. Syst. Evol. Microbiol.">
        <title>The Global Catalogue of Microorganisms (GCM) 10K type strain sequencing project: providing services to taxonomists for standard genome sequencing and annotation.</title>
        <authorList>
            <consortium name="The Broad Institute Genomics Platform"/>
            <consortium name="The Broad Institute Genome Sequencing Center for Infectious Disease"/>
            <person name="Wu L."/>
            <person name="Ma J."/>
        </authorList>
    </citation>
    <scope>NUCLEOTIDE SEQUENCE [LARGE SCALE GENOMIC DNA]</scope>
    <source>
        <strain evidence="3">JCM 17938</strain>
    </source>
</reference>
<name>A0ABP8TD85_9ACTN</name>
<evidence type="ECO:0000313" key="3">
    <source>
        <dbReference type="Proteomes" id="UP001500212"/>
    </source>
</evidence>
<dbReference type="Proteomes" id="UP001500212">
    <property type="component" value="Unassembled WGS sequence"/>
</dbReference>
<organism evidence="2 3">
    <name type="scientific">Actinoallomurus liliacearum</name>
    <dbReference type="NCBI Taxonomy" id="1080073"/>
    <lineage>
        <taxon>Bacteria</taxon>
        <taxon>Bacillati</taxon>
        <taxon>Actinomycetota</taxon>
        <taxon>Actinomycetes</taxon>
        <taxon>Streptosporangiales</taxon>
        <taxon>Thermomonosporaceae</taxon>
        <taxon>Actinoallomurus</taxon>
    </lineage>
</organism>
<keyword evidence="3" id="KW-1185">Reference proteome</keyword>
<accession>A0ABP8TD85</accession>
<sequence>MLVTYGSCGDVEPMTGGYVMSSTESGGTAPAVGNETSVSPSETCQMRAAFSGLRSGR</sequence>
<protein>
    <submittedName>
        <fullName evidence="2">Uncharacterized protein</fullName>
    </submittedName>
</protein>
<dbReference type="EMBL" id="BAABHJ010000001">
    <property type="protein sequence ID" value="GAA4600517.1"/>
    <property type="molecule type" value="Genomic_DNA"/>
</dbReference>
<evidence type="ECO:0000313" key="2">
    <source>
        <dbReference type="EMBL" id="GAA4600517.1"/>
    </source>
</evidence>
<feature type="region of interest" description="Disordered" evidence="1">
    <location>
        <begin position="19"/>
        <end position="42"/>
    </location>
</feature>